<comment type="caution">
    <text evidence="1">The sequence shown here is derived from an EMBL/GenBank/DDBJ whole genome shotgun (WGS) entry which is preliminary data.</text>
</comment>
<keyword evidence="1" id="KW-0808">Transferase</keyword>
<evidence type="ECO:0000313" key="1">
    <source>
        <dbReference type="EMBL" id="KAH7689994.1"/>
    </source>
</evidence>
<accession>A0ACB7WP29</accession>
<reference evidence="2" key="1">
    <citation type="journal article" date="2022" name="Nat. Commun.">
        <title>Chromosome evolution and the genetic basis of agronomically important traits in greater yam.</title>
        <authorList>
            <person name="Bredeson J.V."/>
            <person name="Lyons J.B."/>
            <person name="Oniyinde I.O."/>
            <person name="Okereke N.R."/>
            <person name="Kolade O."/>
            <person name="Nnabue I."/>
            <person name="Nwadili C.O."/>
            <person name="Hribova E."/>
            <person name="Parker M."/>
            <person name="Nwogha J."/>
            <person name="Shu S."/>
            <person name="Carlson J."/>
            <person name="Kariba R."/>
            <person name="Muthemba S."/>
            <person name="Knop K."/>
            <person name="Barton G.J."/>
            <person name="Sherwood A.V."/>
            <person name="Lopez-Montes A."/>
            <person name="Asiedu R."/>
            <person name="Jamnadass R."/>
            <person name="Muchugi A."/>
            <person name="Goodstein D."/>
            <person name="Egesi C.N."/>
            <person name="Featherston J."/>
            <person name="Asfaw A."/>
            <person name="Simpson G.G."/>
            <person name="Dolezel J."/>
            <person name="Hendre P.S."/>
            <person name="Van Deynze A."/>
            <person name="Kumar P.L."/>
            <person name="Obidiegwu J.E."/>
            <person name="Bhattacharjee R."/>
            <person name="Rokhsar D.S."/>
        </authorList>
    </citation>
    <scope>NUCLEOTIDE SEQUENCE [LARGE SCALE GENOMIC DNA]</scope>
    <source>
        <strain evidence="2">cv. TDa95/00328</strain>
    </source>
</reference>
<dbReference type="EMBL" id="CM037012">
    <property type="protein sequence ID" value="KAH7689994.1"/>
    <property type="molecule type" value="Genomic_DNA"/>
</dbReference>
<keyword evidence="2" id="KW-1185">Reference proteome</keyword>
<name>A0ACB7WP29_DIOAL</name>
<proteinExistence type="predicted"/>
<keyword evidence="1" id="KW-0418">Kinase</keyword>
<dbReference type="EC" id="2.7.11.1" evidence="1"/>
<sequence length="630" mass="70121">MHPSPTLLQTLTLTLTLILIISTVNSTGDERASLLQLRDTLISPSINLHSNWTGPSCYQGRSRWLGISCSPSSHVISIDLHSTQLTGSLSSSSFQNITYLSTIILANNSLNGTLPTLEGLFYLQSLSLAGNRFFGSIPKEYINLKSLTRLELQDNLLNGSIPPLDQPSLQVFNVSYNFLQGLIPETHALQRFNSSCFDHNLGLCGKPLDTLCPLAPSPSPSSSPSPSPSPSPSSLPSLAGKSSLETWILVCIAVGAVLVPLFVILCFLCFHKWCLKKKKEEEEEQGKTKLSSGEQEERELRYGTRGETRAKKIAELEFMDKEKQMTFDLDELLRASAEVMGRGQLGTTYKTTLESGSIVVVKRLIREINGGLSRKDFGQHMQVLAKLNHENVAQIIAFYFSMDEKILIFDHVPHGSLFQLLHENRGEGRVPLKWETRLNIVKGIARGLAYLHQSLPPPFKVPHGNLKTSNVLILHPNHHPKLTDYAFLPLLQTLNLTLIDKLAISKTPEYHKAKRNKMKKKMMMMLSSKADVFCFGLILIEVITGLIIPSDHGDDDHGGGDLSEWVRSVVSNEWSTDILDLEIVGENEKHEEMMKLVDIALECTCFDPEKRPLVHDLLCRIEDILPACSS</sequence>
<dbReference type="Proteomes" id="UP000827976">
    <property type="component" value="Chromosome 2"/>
</dbReference>
<evidence type="ECO:0000313" key="2">
    <source>
        <dbReference type="Proteomes" id="UP000827976"/>
    </source>
</evidence>
<gene>
    <name evidence="1" type="ORF">IHE45_02G018000</name>
</gene>
<organism evidence="1 2">
    <name type="scientific">Dioscorea alata</name>
    <name type="common">Purple yam</name>
    <dbReference type="NCBI Taxonomy" id="55571"/>
    <lineage>
        <taxon>Eukaryota</taxon>
        <taxon>Viridiplantae</taxon>
        <taxon>Streptophyta</taxon>
        <taxon>Embryophyta</taxon>
        <taxon>Tracheophyta</taxon>
        <taxon>Spermatophyta</taxon>
        <taxon>Magnoliopsida</taxon>
        <taxon>Liliopsida</taxon>
        <taxon>Dioscoreales</taxon>
        <taxon>Dioscoreaceae</taxon>
        <taxon>Dioscorea</taxon>
    </lineage>
</organism>
<protein>
    <submittedName>
        <fullName evidence="1">Non-specific serine/threonine protein kinase protein</fullName>
        <ecNumber evidence="1">2.7.11.1</ecNumber>
    </submittedName>
</protein>
<keyword evidence="1" id="KW-0723">Serine/threonine-protein kinase</keyword>